<evidence type="ECO:0000313" key="1">
    <source>
        <dbReference type="EMBL" id="KAI4469701.1"/>
    </source>
</evidence>
<sequence>MIKFVVLLALASFAAAVPTIDTRIDMSGDWKVVGGSAAATGAYPFVVSLRSSSNSHFCGGSIINNLWVLTAAHCLVGIAAVSLNTADVGAVSAILIGWGRTSTGGSIPNNLQQLSTNTITTASCQSVWGSSVSSNQICAFTRSGQGACNGDSGGPLVRASDLAQLGIVSYAVPTIDSDSRIDVTGDWKVVGGSNAATGAYPFIVSLRSSSNSHFCGGSIINNLWVLTAAHCLVGSSASSVNAVVGTNTLLSGGSSIRASRLLVHGNYNPNTIANDVGVIQLAASITYSNSVAQVSLNTADVGAVSAILIGWGRTSTGGSIPNNLQQLSTNTITTASCQSVWGSSVSSSQICAYTRSGQGACNGDSGGPLVRASDLAQLGIVSFGIACAQGFPDVYARVSSYNSWIQSAISS</sequence>
<comment type="caution">
    <text evidence="1">The sequence shown here is derived from an EMBL/GenBank/DDBJ whole genome shotgun (WGS) entry which is preliminary data.</text>
</comment>
<proteinExistence type="predicted"/>
<gene>
    <name evidence="1" type="ORF">MML48_1g00951</name>
</gene>
<dbReference type="Proteomes" id="UP001056778">
    <property type="component" value="Chromosome 1"/>
</dbReference>
<name>A0ACB9TS72_HOLOL</name>
<dbReference type="EMBL" id="CM043015">
    <property type="protein sequence ID" value="KAI4469701.1"/>
    <property type="molecule type" value="Genomic_DNA"/>
</dbReference>
<keyword evidence="2" id="KW-1185">Reference proteome</keyword>
<evidence type="ECO:0000313" key="2">
    <source>
        <dbReference type="Proteomes" id="UP001056778"/>
    </source>
</evidence>
<accession>A0ACB9TS72</accession>
<reference evidence="1" key="1">
    <citation type="submission" date="2022-04" db="EMBL/GenBank/DDBJ databases">
        <title>Chromosome-scale genome assembly of Holotrichia oblita Faldermann.</title>
        <authorList>
            <person name="Rongchong L."/>
        </authorList>
    </citation>
    <scope>NUCLEOTIDE SEQUENCE</scope>
    <source>
        <strain evidence="1">81SQS9</strain>
    </source>
</reference>
<organism evidence="1 2">
    <name type="scientific">Holotrichia oblita</name>
    <name type="common">Chafer beetle</name>
    <dbReference type="NCBI Taxonomy" id="644536"/>
    <lineage>
        <taxon>Eukaryota</taxon>
        <taxon>Metazoa</taxon>
        <taxon>Ecdysozoa</taxon>
        <taxon>Arthropoda</taxon>
        <taxon>Hexapoda</taxon>
        <taxon>Insecta</taxon>
        <taxon>Pterygota</taxon>
        <taxon>Neoptera</taxon>
        <taxon>Endopterygota</taxon>
        <taxon>Coleoptera</taxon>
        <taxon>Polyphaga</taxon>
        <taxon>Scarabaeiformia</taxon>
        <taxon>Scarabaeidae</taxon>
        <taxon>Melolonthinae</taxon>
        <taxon>Holotrichia</taxon>
    </lineage>
</organism>
<protein>
    <submittedName>
        <fullName evidence="1">Chymotrypsin-related</fullName>
    </submittedName>
</protein>